<dbReference type="AlphaFoldDB" id="A0AAW6T1H6"/>
<evidence type="ECO:0000313" key="1">
    <source>
        <dbReference type="EMBL" id="MDH5164165.1"/>
    </source>
</evidence>
<accession>A0AAW6T1H6</accession>
<protein>
    <submittedName>
        <fullName evidence="1">Uncharacterized protein</fullName>
    </submittedName>
</protein>
<sequence>MMEVEKLINEVKKHKKMFENYALNPFGYEINENKYYFVTYKRKEKETGYAVISLDSPLKDEYMEALQKLLLFSGVSRNIFIEIGPRASVGPEFFTNIINAVEDYLKQGGDKENKILIEGLNLFNKMRETQIKTIQLYKEYENYYDNGVLKRNIITDNDIDYTLTMVHQFDMLLFTLNYLSNNHIDALERFKNEIYSKNIDRTIDKESKKFLQGLLAEKENIAKGSQNFILEEKIKDLPLEEQLTKKKIEVQKSAAEFQEKVMKNLRHPLNI</sequence>
<name>A0AAW6T1H6_9BACI</name>
<dbReference type="Proteomes" id="UP001159179">
    <property type="component" value="Unassembled WGS sequence"/>
</dbReference>
<proteinExistence type="predicted"/>
<reference evidence="1" key="1">
    <citation type="submission" date="2023-03" db="EMBL/GenBank/DDBJ databases">
        <title>Bacterial isolates from washroom surfaces on a university campus.</title>
        <authorList>
            <person name="Holman D.B."/>
            <person name="Gzyl K.E."/>
            <person name="Taheri A.E."/>
        </authorList>
    </citation>
    <scope>NUCLEOTIDE SEQUENCE</scope>
    <source>
        <strain evidence="1">RD03</strain>
    </source>
</reference>
<dbReference type="EMBL" id="JAROYP010000025">
    <property type="protein sequence ID" value="MDH5164165.1"/>
    <property type="molecule type" value="Genomic_DNA"/>
</dbReference>
<comment type="caution">
    <text evidence="1">The sequence shown here is derived from an EMBL/GenBank/DDBJ whole genome shotgun (WGS) entry which is preliminary data.</text>
</comment>
<organism evidence="1 2">
    <name type="scientific">Heyndrickxia oleronia</name>
    <dbReference type="NCBI Taxonomy" id="38875"/>
    <lineage>
        <taxon>Bacteria</taxon>
        <taxon>Bacillati</taxon>
        <taxon>Bacillota</taxon>
        <taxon>Bacilli</taxon>
        <taxon>Bacillales</taxon>
        <taxon>Bacillaceae</taxon>
        <taxon>Heyndrickxia</taxon>
    </lineage>
</organism>
<gene>
    <name evidence="1" type="ORF">P5X88_24845</name>
</gene>
<dbReference type="RefSeq" id="WP_280618838.1">
    <property type="nucleotide sequence ID" value="NZ_JAROYP010000025.1"/>
</dbReference>
<evidence type="ECO:0000313" key="2">
    <source>
        <dbReference type="Proteomes" id="UP001159179"/>
    </source>
</evidence>